<evidence type="ECO:0000313" key="8">
    <source>
        <dbReference type="EMBL" id="MBA2871281.1"/>
    </source>
</evidence>
<evidence type="ECO:0000256" key="3">
    <source>
        <dbReference type="ARBA" id="ARBA00022801"/>
    </source>
</evidence>
<evidence type="ECO:0000259" key="7">
    <source>
        <dbReference type="PROSITE" id="PS51935"/>
    </source>
</evidence>
<dbReference type="InterPro" id="IPR001119">
    <property type="entry name" value="SLH_dom"/>
</dbReference>
<dbReference type="InterPro" id="IPR038765">
    <property type="entry name" value="Papain-like_cys_pep_sf"/>
</dbReference>
<proteinExistence type="inferred from homology"/>
<evidence type="ECO:0000256" key="2">
    <source>
        <dbReference type="ARBA" id="ARBA00022670"/>
    </source>
</evidence>
<feature type="domain" description="SLH" evidence="6">
    <location>
        <begin position="152"/>
        <end position="210"/>
    </location>
</feature>
<accession>A0A7W0BUG7</accession>
<dbReference type="EMBL" id="JACDUU010000003">
    <property type="protein sequence ID" value="MBA2871281.1"/>
    <property type="molecule type" value="Genomic_DNA"/>
</dbReference>
<comment type="similarity">
    <text evidence="1">Belongs to the peptidase C40 family.</text>
</comment>
<dbReference type="AlphaFoldDB" id="A0A7W0BUG7"/>
<evidence type="ECO:0000259" key="6">
    <source>
        <dbReference type="PROSITE" id="PS51272"/>
    </source>
</evidence>
<comment type="caution">
    <text evidence="8">The sequence shown here is derived from an EMBL/GenBank/DDBJ whole genome shotgun (WGS) entry which is preliminary data.</text>
</comment>
<dbReference type="InterPro" id="IPR051202">
    <property type="entry name" value="Peptidase_C40"/>
</dbReference>
<organism evidence="8 9">
    <name type="scientific">[Anoxybacillus] calidus</name>
    <dbReference type="NCBI Taxonomy" id="575178"/>
    <lineage>
        <taxon>Bacteria</taxon>
        <taxon>Bacillati</taxon>
        <taxon>Bacillota</taxon>
        <taxon>Bacilli</taxon>
        <taxon>Bacillales</taxon>
        <taxon>Anoxybacillaceae</taxon>
        <taxon>Paranoxybacillus</taxon>
    </lineage>
</organism>
<dbReference type="Pfam" id="PF00395">
    <property type="entry name" value="SLH"/>
    <property type="match status" value="3"/>
</dbReference>
<protein>
    <submittedName>
        <fullName evidence="8">Uncharacterized protein</fullName>
    </submittedName>
</protein>
<dbReference type="SUPFAM" id="SSF54001">
    <property type="entry name" value="Cysteine proteinases"/>
    <property type="match status" value="1"/>
</dbReference>
<feature type="domain" description="SLH" evidence="6">
    <location>
        <begin position="211"/>
        <end position="274"/>
    </location>
</feature>
<evidence type="ECO:0000313" key="9">
    <source>
        <dbReference type="Proteomes" id="UP000580891"/>
    </source>
</evidence>
<keyword evidence="3" id="KW-0378">Hydrolase</keyword>
<evidence type="ECO:0000256" key="1">
    <source>
        <dbReference type="ARBA" id="ARBA00007074"/>
    </source>
</evidence>
<dbReference type="GO" id="GO:0006508">
    <property type="term" value="P:proteolysis"/>
    <property type="evidence" value="ECO:0007669"/>
    <property type="project" value="UniProtKB-KW"/>
</dbReference>
<feature type="signal peptide" evidence="5">
    <location>
        <begin position="1"/>
        <end position="23"/>
    </location>
</feature>
<feature type="chain" id="PRO_5031133616" evidence="5">
    <location>
        <begin position="24"/>
        <end position="333"/>
    </location>
</feature>
<gene>
    <name evidence="8" type="ORF">HNQ85_001551</name>
</gene>
<feature type="domain" description="NlpC/P60" evidence="7">
    <location>
        <begin position="24"/>
        <end position="146"/>
    </location>
</feature>
<name>A0A7W0BUG7_9BACL</name>
<keyword evidence="9" id="KW-1185">Reference proteome</keyword>
<dbReference type="RefSeq" id="WP_181537122.1">
    <property type="nucleotide sequence ID" value="NZ_JACDUU010000003.1"/>
</dbReference>
<dbReference type="PANTHER" id="PTHR47053">
    <property type="entry name" value="MUREIN DD-ENDOPEPTIDASE MEPH-RELATED"/>
    <property type="match status" value="1"/>
</dbReference>
<dbReference type="InterPro" id="IPR000064">
    <property type="entry name" value="NLP_P60_dom"/>
</dbReference>
<keyword evidence="4" id="KW-0788">Thiol protease</keyword>
<keyword evidence="2" id="KW-0645">Protease</keyword>
<dbReference type="PROSITE" id="PS51272">
    <property type="entry name" value="SLH"/>
    <property type="match status" value="3"/>
</dbReference>
<dbReference type="PANTHER" id="PTHR47053:SF1">
    <property type="entry name" value="MUREIN DD-ENDOPEPTIDASE MEPH-RELATED"/>
    <property type="match status" value="1"/>
</dbReference>
<dbReference type="Pfam" id="PF00877">
    <property type="entry name" value="NLPC_P60"/>
    <property type="match status" value="1"/>
</dbReference>
<keyword evidence="5" id="KW-0732">Signal</keyword>
<feature type="domain" description="SLH" evidence="6">
    <location>
        <begin position="275"/>
        <end position="333"/>
    </location>
</feature>
<reference evidence="8 9" key="1">
    <citation type="submission" date="2020-07" db="EMBL/GenBank/DDBJ databases">
        <title>Genomic Encyclopedia of Type Strains, Phase IV (KMG-IV): sequencing the most valuable type-strain genomes for metagenomic binning, comparative biology and taxonomic classification.</title>
        <authorList>
            <person name="Goeker M."/>
        </authorList>
    </citation>
    <scope>NUCLEOTIDE SEQUENCE [LARGE SCALE GENOMIC DNA]</scope>
    <source>
        <strain evidence="8 9">DSM 25220</strain>
    </source>
</reference>
<dbReference type="Proteomes" id="UP000580891">
    <property type="component" value="Unassembled WGS sequence"/>
</dbReference>
<dbReference type="Gene3D" id="3.90.1720.10">
    <property type="entry name" value="endopeptidase domain like (from Nostoc punctiforme)"/>
    <property type="match status" value="1"/>
</dbReference>
<sequence>MKKAISFIFALVVLIATVPRVEASTSRDEVVNIAKEQLGAPYQFGGTTPKGFDCSGFIKYVFDKVGIELPRTASEQYNTGIKVDKEDLQPGDLVFFENTYKAGISHSGIYIGDQEFISATTSKGVTTASLDSSYWGPKFAGGKRVIDDHQLPPGQFYDVSKEHPAYKAISELSKTGMITGFEGSYFKPELHVTRGQAAAILNRYLKLTASSKTSFKDVSSGMTFAKDIAAIKEAGIITGFDDGTFRPNDKLTRAQMAVIMDRAFKISSLPFSSKVDVKYKDVSTKHWAYTSIIALKRVDSTNVFNSFYFRAADYATRADYAAAAYVAIQAAKK</sequence>
<dbReference type="GO" id="GO:0008234">
    <property type="term" value="F:cysteine-type peptidase activity"/>
    <property type="evidence" value="ECO:0007669"/>
    <property type="project" value="UniProtKB-KW"/>
</dbReference>
<evidence type="ECO:0000256" key="5">
    <source>
        <dbReference type="SAM" id="SignalP"/>
    </source>
</evidence>
<dbReference type="PROSITE" id="PS51935">
    <property type="entry name" value="NLPC_P60"/>
    <property type="match status" value="1"/>
</dbReference>
<evidence type="ECO:0000256" key="4">
    <source>
        <dbReference type="ARBA" id="ARBA00022807"/>
    </source>
</evidence>